<name>A0A6C0ECN3_9ZZZZ</name>
<proteinExistence type="predicted"/>
<keyword evidence="1" id="KW-0812">Transmembrane</keyword>
<sequence>MGSNQISNLIILLLVGFLIYYLTRPSNINENFSDPSIPTAKNGASHDTTLMSSAMPNEMAALMQPAYANATNIVNTSDPTNTTKKKVSSDASNANITQDMLNQIIAETETNTGNPKDIFNFKPNLDTNDMGAELSAAFDKADVPLLTPETVNVNKNNVSQYNAKDFLPKEINDQWFDTDFSQAKFNINDDKLINTEKYIIGINTVGQSLKNASYDIRGAIPNPKYSVSPWNNSTIEADYNIKSLC</sequence>
<evidence type="ECO:0000313" key="3">
    <source>
        <dbReference type="EMBL" id="QHT26864.1"/>
    </source>
</evidence>
<feature type="transmembrane region" description="Helical" evidence="1">
    <location>
        <begin position="6"/>
        <end position="23"/>
    </location>
</feature>
<reference evidence="3" key="1">
    <citation type="journal article" date="2020" name="Nature">
        <title>Giant virus diversity and host interactions through global metagenomics.</title>
        <authorList>
            <person name="Schulz F."/>
            <person name="Roux S."/>
            <person name="Paez-Espino D."/>
            <person name="Jungbluth S."/>
            <person name="Walsh D.A."/>
            <person name="Denef V.J."/>
            <person name="McMahon K.D."/>
            <person name="Konstantinidis K.T."/>
            <person name="Eloe-Fadrosh E.A."/>
            <person name="Kyrpides N.C."/>
            <person name="Woyke T."/>
        </authorList>
    </citation>
    <scope>NUCLEOTIDE SEQUENCE</scope>
    <source>
        <strain evidence="3">GVMAG-M-3300023179-2</strain>
    </source>
</reference>
<keyword evidence="1" id="KW-0472">Membrane</keyword>
<organism evidence="3">
    <name type="scientific">viral metagenome</name>
    <dbReference type="NCBI Taxonomy" id="1070528"/>
    <lineage>
        <taxon>unclassified sequences</taxon>
        <taxon>metagenomes</taxon>
        <taxon>organismal metagenomes</taxon>
    </lineage>
</organism>
<protein>
    <recommendedName>
        <fullName evidence="2">Minor capsid protein P11 C-terminal conserved region domain-containing protein</fullName>
    </recommendedName>
</protein>
<accession>A0A6C0ECN3</accession>
<evidence type="ECO:0000256" key="1">
    <source>
        <dbReference type="SAM" id="Phobius"/>
    </source>
</evidence>
<dbReference type="AlphaFoldDB" id="A0A6C0ECN3"/>
<dbReference type="Pfam" id="PF23983">
    <property type="entry name" value="P11_C"/>
    <property type="match status" value="1"/>
</dbReference>
<dbReference type="InterPro" id="IPR055730">
    <property type="entry name" value="P11_C"/>
</dbReference>
<feature type="domain" description="Minor capsid protein P11 C-terminal conserved region" evidence="2">
    <location>
        <begin position="161"/>
        <end position="245"/>
    </location>
</feature>
<keyword evidence="1" id="KW-1133">Transmembrane helix</keyword>
<dbReference type="EMBL" id="MN739803">
    <property type="protein sequence ID" value="QHT26864.1"/>
    <property type="molecule type" value="Genomic_DNA"/>
</dbReference>
<evidence type="ECO:0000259" key="2">
    <source>
        <dbReference type="Pfam" id="PF23983"/>
    </source>
</evidence>